<name>A0AAD8PR34_9PEZI</name>
<dbReference type="Proteomes" id="UP001230504">
    <property type="component" value="Unassembled WGS sequence"/>
</dbReference>
<proteinExistence type="predicted"/>
<keyword evidence="3" id="KW-1185">Reference proteome</keyword>
<dbReference type="AlphaFoldDB" id="A0AAD8PR34"/>
<accession>A0AAD8PR34</accession>
<organism evidence="2 3">
    <name type="scientific">Colletotrichum navitas</name>
    <dbReference type="NCBI Taxonomy" id="681940"/>
    <lineage>
        <taxon>Eukaryota</taxon>
        <taxon>Fungi</taxon>
        <taxon>Dikarya</taxon>
        <taxon>Ascomycota</taxon>
        <taxon>Pezizomycotina</taxon>
        <taxon>Sordariomycetes</taxon>
        <taxon>Hypocreomycetidae</taxon>
        <taxon>Glomerellales</taxon>
        <taxon>Glomerellaceae</taxon>
        <taxon>Colletotrichum</taxon>
        <taxon>Colletotrichum graminicola species complex</taxon>
    </lineage>
</organism>
<gene>
    <name evidence="2" type="ORF">LY79DRAFT_358250</name>
</gene>
<evidence type="ECO:0000313" key="2">
    <source>
        <dbReference type="EMBL" id="KAK1579184.1"/>
    </source>
</evidence>
<feature type="region of interest" description="Disordered" evidence="1">
    <location>
        <begin position="130"/>
        <end position="203"/>
    </location>
</feature>
<comment type="caution">
    <text evidence="2">The sequence shown here is derived from an EMBL/GenBank/DDBJ whole genome shotgun (WGS) entry which is preliminary data.</text>
</comment>
<dbReference type="EMBL" id="JAHLJV010000070">
    <property type="protein sequence ID" value="KAK1579184.1"/>
    <property type="molecule type" value="Genomic_DNA"/>
</dbReference>
<reference evidence="2" key="1">
    <citation type="submission" date="2021-06" db="EMBL/GenBank/DDBJ databases">
        <title>Comparative genomics, transcriptomics and evolutionary studies reveal genomic signatures of adaptation to plant cell wall in hemibiotrophic fungi.</title>
        <authorList>
            <consortium name="DOE Joint Genome Institute"/>
            <person name="Baroncelli R."/>
            <person name="Diaz J.F."/>
            <person name="Benocci T."/>
            <person name="Peng M."/>
            <person name="Battaglia E."/>
            <person name="Haridas S."/>
            <person name="Andreopoulos W."/>
            <person name="Labutti K."/>
            <person name="Pangilinan J."/>
            <person name="Floch G.L."/>
            <person name="Makela M.R."/>
            <person name="Henrissat B."/>
            <person name="Grigoriev I.V."/>
            <person name="Crouch J.A."/>
            <person name="De Vries R.P."/>
            <person name="Sukno S.A."/>
            <person name="Thon M.R."/>
        </authorList>
    </citation>
    <scope>NUCLEOTIDE SEQUENCE</scope>
    <source>
        <strain evidence="2">CBS 125086</strain>
    </source>
</reference>
<sequence length="203" mass="21924">MPQPCLSAQDSEGLQVCNETRGERHGLSRTPVALPRALATPPRPGLQGPSSLCLRRRGLRLVNDGGGGPMQRRSASVRRPCLRYCDAVVLPGNVACCSGPLVAHQPQGTLKKKRLERQATQQSWYTHEERLERERGGLREHARLAPASRPTESAAACAPRRPGSLSKGTAGRHLVGCEAGRGQLGTTEKKKKTAFSRSHSSLI</sequence>
<evidence type="ECO:0000256" key="1">
    <source>
        <dbReference type="SAM" id="MobiDB-lite"/>
    </source>
</evidence>
<feature type="compositionally biased region" description="Basic and acidic residues" evidence="1">
    <location>
        <begin position="130"/>
        <end position="143"/>
    </location>
</feature>
<dbReference type="GeneID" id="85436956"/>
<dbReference type="RefSeq" id="XP_060410335.1">
    <property type="nucleotide sequence ID" value="XM_060552716.1"/>
</dbReference>
<evidence type="ECO:0000313" key="3">
    <source>
        <dbReference type="Proteomes" id="UP001230504"/>
    </source>
</evidence>
<protein>
    <submittedName>
        <fullName evidence="2">Uncharacterized protein</fullName>
    </submittedName>
</protein>